<evidence type="ECO:0000259" key="3">
    <source>
        <dbReference type="Pfam" id="PF18962"/>
    </source>
</evidence>
<dbReference type="Proteomes" id="UP000198034">
    <property type="component" value="Unassembled WGS sequence"/>
</dbReference>
<name>A0A246GE76_9FLAO</name>
<sequence length="260" mass="29824">MRKMMILFVFVFIQAKAQFNEGFENPRDFWGKWGIVGIGSDRPDWNIIKDGKFPKNGERCAMISGKSGQKGESYLITPQIEVKENVTDGFSYWIASLFDEIVPKRCVLKVSVKGKDIDDFEETLLVENLDKIQWKRSTIDLKKYIGKKIYLAFYMSDLGNGVVRIDDVENTSLLAILDSPTFNHEGFKFYPNPTKDYVNFAYTEQLQSISICNLQGQKMQTKEVNGLTETLEVLNYPQGVYIAKVIDTKGFEKTIKFVKN</sequence>
<feature type="domain" description="Cleaved adhesin" evidence="2">
    <location>
        <begin position="32"/>
        <end position="146"/>
    </location>
</feature>
<dbReference type="Gene3D" id="2.60.120.200">
    <property type="match status" value="1"/>
</dbReference>
<protein>
    <recommendedName>
        <fullName evidence="6">Secretion system C-terminal sorting domain-containing protein</fullName>
    </recommendedName>
</protein>
<evidence type="ECO:0000313" key="5">
    <source>
        <dbReference type="Proteomes" id="UP000198034"/>
    </source>
</evidence>
<dbReference type="NCBIfam" id="NF038128">
    <property type="entry name" value="choice_anch_J"/>
    <property type="match status" value="1"/>
</dbReference>
<reference evidence="4 5" key="1">
    <citation type="journal article" date="2017" name="Infect. Genet. Evol.">
        <title>Comparative genome analysis of fish pathogen Flavobacterium columnare reveals extensive sequence diversity within the species.</title>
        <authorList>
            <person name="Kayansamruaj P."/>
            <person name="Dong H.T."/>
            <person name="Hirono I."/>
            <person name="Kondo H."/>
            <person name="Senapin S."/>
            <person name="Rodkhum C."/>
        </authorList>
    </citation>
    <scope>NUCLEOTIDE SEQUENCE [LARGE SCALE GENOMIC DNA]</scope>
    <source>
        <strain evidence="4 5">1214</strain>
    </source>
</reference>
<dbReference type="EMBL" id="MTCY01000001">
    <property type="protein sequence ID" value="OWP79704.1"/>
    <property type="molecule type" value="Genomic_DNA"/>
</dbReference>
<evidence type="ECO:0008006" key="6">
    <source>
        <dbReference type="Google" id="ProtNLM"/>
    </source>
</evidence>
<evidence type="ECO:0000259" key="2">
    <source>
        <dbReference type="Pfam" id="PF07675"/>
    </source>
</evidence>
<dbReference type="InterPro" id="IPR011628">
    <property type="entry name" value="Cleaved_adhesin"/>
</dbReference>
<accession>A0A246GE76</accession>
<dbReference type="NCBIfam" id="TIGR04183">
    <property type="entry name" value="Por_Secre_tail"/>
    <property type="match status" value="1"/>
</dbReference>
<evidence type="ECO:0000256" key="1">
    <source>
        <dbReference type="ARBA" id="ARBA00022729"/>
    </source>
</evidence>
<comment type="caution">
    <text evidence="4">The sequence shown here is derived from an EMBL/GenBank/DDBJ whole genome shotgun (WGS) entry which is preliminary data.</text>
</comment>
<evidence type="ECO:0000313" key="4">
    <source>
        <dbReference type="EMBL" id="OWP79704.1"/>
    </source>
</evidence>
<feature type="domain" description="Secretion system C-terminal sorting" evidence="3">
    <location>
        <begin position="190"/>
        <end position="250"/>
    </location>
</feature>
<proteinExistence type="predicted"/>
<organism evidence="4 5">
    <name type="scientific">Flavobacterium columnare</name>
    <dbReference type="NCBI Taxonomy" id="996"/>
    <lineage>
        <taxon>Bacteria</taxon>
        <taxon>Pseudomonadati</taxon>
        <taxon>Bacteroidota</taxon>
        <taxon>Flavobacteriia</taxon>
        <taxon>Flavobacteriales</taxon>
        <taxon>Flavobacteriaceae</taxon>
        <taxon>Flavobacterium</taxon>
    </lineage>
</organism>
<dbReference type="InterPro" id="IPR026444">
    <property type="entry name" value="Secre_tail"/>
</dbReference>
<dbReference type="Pfam" id="PF07675">
    <property type="entry name" value="Cleaved_Adhesin"/>
    <property type="match status" value="1"/>
</dbReference>
<dbReference type="OrthoDB" id="951108at2"/>
<dbReference type="Pfam" id="PF18962">
    <property type="entry name" value="Por_Secre_tail"/>
    <property type="match status" value="1"/>
</dbReference>
<dbReference type="AlphaFoldDB" id="A0A246GE76"/>
<keyword evidence="1" id="KW-0732">Signal</keyword>
<gene>
    <name evidence="4" type="ORF">BWK62_00245</name>
</gene>